<evidence type="ECO:0000313" key="5">
    <source>
        <dbReference type="EMBL" id="EGW32312.1"/>
    </source>
</evidence>
<dbReference type="OrthoDB" id="5382468at2759"/>
<dbReference type="Proteomes" id="UP000000709">
    <property type="component" value="Unassembled WGS sequence"/>
</dbReference>
<proteinExistence type="predicted"/>
<dbReference type="GO" id="GO:0005634">
    <property type="term" value="C:nucleus"/>
    <property type="evidence" value="ECO:0007669"/>
    <property type="project" value="TreeGrafter"/>
</dbReference>
<dbReference type="GO" id="GO:0003729">
    <property type="term" value="F:mRNA binding"/>
    <property type="evidence" value="ECO:0007669"/>
    <property type="project" value="TreeGrafter"/>
</dbReference>
<dbReference type="GeneID" id="18873870"/>
<feature type="compositionally biased region" description="Basic and acidic residues" evidence="3">
    <location>
        <begin position="1"/>
        <end position="22"/>
    </location>
</feature>
<dbReference type="KEGG" id="spaa:SPAPADRAFT_61389"/>
<dbReference type="PANTHER" id="PTHR19965:SF82">
    <property type="entry name" value="THO COMPLEX SUBUNIT 4"/>
    <property type="match status" value="1"/>
</dbReference>
<feature type="region of interest" description="Disordered" evidence="3">
    <location>
        <begin position="1"/>
        <end position="67"/>
    </location>
</feature>
<dbReference type="InterPro" id="IPR035979">
    <property type="entry name" value="RBD_domain_sf"/>
</dbReference>
<reference evidence="5 6" key="1">
    <citation type="journal article" date="2011" name="Proc. Natl. Acad. Sci. U.S.A.">
        <title>Comparative genomics of xylose-fermenting fungi for enhanced biofuel production.</title>
        <authorList>
            <person name="Wohlbach D.J."/>
            <person name="Kuo A."/>
            <person name="Sato T.K."/>
            <person name="Potts K.M."/>
            <person name="Salamov A.A."/>
            <person name="LaButti K.M."/>
            <person name="Sun H."/>
            <person name="Clum A."/>
            <person name="Pangilinan J.L."/>
            <person name="Lindquist E.A."/>
            <person name="Lucas S."/>
            <person name="Lapidus A."/>
            <person name="Jin M."/>
            <person name="Gunawan C."/>
            <person name="Balan V."/>
            <person name="Dale B.E."/>
            <person name="Jeffries T.W."/>
            <person name="Zinkel R."/>
            <person name="Barry K.W."/>
            <person name="Grigoriev I.V."/>
            <person name="Gasch A.P."/>
        </authorList>
    </citation>
    <scope>NUCLEOTIDE SEQUENCE [LARGE SCALE GENOMIC DNA]</scope>
    <source>
        <strain evidence="6">NRRL Y-27907 / 11-Y1</strain>
    </source>
</reference>
<dbReference type="SUPFAM" id="SSF54928">
    <property type="entry name" value="RNA-binding domain, RBD"/>
    <property type="match status" value="1"/>
</dbReference>
<feature type="region of interest" description="Disordered" evidence="3">
    <location>
        <begin position="170"/>
        <end position="220"/>
    </location>
</feature>
<dbReference type="InterPro" id="IPR000504">
    <property type="entry name" value="RRM_dom"/>
</dbReference>
<dbReference type="SMART" id="SM00360">
    <property type="entry name" value="RRM"/>
    <property type="match status" value="1"/>
</dbReference>
<evidence type="ECO:0000259" key="4">
    <source>
        <dbReference type="PROSITE" id="PS50102"/>
    </source>
</evidence>
<dbReference type="eggNOG" id="ENOG502SCR7">
    <property type="taxonomic scope" value="Eukaryota"/>
</dbReference>
<dbReference type="InterPro" id="IPR012677">
    <property type="entry name" value="Nucleotide-bd_a/b_plait_sf"/>
</dbReference>
<keyword evidence="1 2" id="KW-0694">RNA-binding</keyword>
<dbReference type="CDD" id="cd12418">
    <property type="entry name" value="RRM_Aly_REF_like"/>
    <property type="match status" value="1"/>
</dbReference>
<dbReference type="STRING" id="619300.G3APZ1"/>
<dbReference type="OMA" id="DTRNINH"/>
<dbReference type="InParanoid" id="G3APZ1"/>
<name>G3APZ1_SPAPN</name>
<sequence length="220" mass="24270">MSDILEKSLDEIIGEKKKDPRRGPRPGPPRRFRGGHASFSRGGGAQHGKIHKQRPAGHHGHPKRLNYSSLPRDIASLAGSRPVLRVKNIHPDLNGEDLSQLFGNISPVDFVKFDAENDSNAYVCFHNDNAKNNAEAIEKYDGKKAMGKILIVENAVSLADRISSLPVRRQPVTPAALKHHKKPVGKGRRRSKPSVEDLDKELNAYMNADADQPSDAMNVD</sequence>
<dbReference type="InterPro" id="IPR051229">
    <property type="entry name" value="ALYREF_mRNA_export"/>
</dbReference>
<keyword evidence="6" id="KW-1185">Reference proteome</keyword>
<dbReference type="AlphaFoldDB" id="G3APZ1"/>
<dbReference type="PANTHER" id="PTHR19965">
    <property type="entry name" value="RNA AND EXPORT FACTOR BINDING PROTEIN"/>
    <property type="match status" value="1"/>
</dbReference>
<feature type="compositionally biased region" description="Basic and acidic residues" evidence="3">
    <location>
        <begin position="193"/>
        <end position="202"/>
    </location>
</feature>
<accession>G3APZ1</accession>
<evidence type="ECO:0000256" key="3">
    <source>
        <dbReference type="SAM" id="MobiDB-lite"/>
    </source>
</evidence>
<dbReference type="RefSeq" id="XP_007375588.1">
    <property type="nucleotide sequence ID" value="XM_007375526.1"/>
</dbReference>
<gene>
    <name evidence="5" type="ORF">SPAPADRAFT_61389</name>
</gene>
<feature type="domain" description="RRM" evidence="4">
    <location>
        <begin position="82"/>
        <end position="157"/>
    </location>
</feature>
<evidence type="ECO:0000256" key="2">
    <source>
        <dbReference type="PROSITE-ProRule" id="PRU00176"/>
    </source>
</evidence>
<dbReference type="Gene3D" id="3.30.70.330">
    <property type="match status" value="1"/>
</dbReference>
<dbReference type="EMBL" id="GL996502">
    <property type="protein sequence ID" value="EGW32312.1"/>
    <property type="molecule type" value="Genomic_DNA"/>
</dbReference>
<organism evidence="6">
    <name type="scientific">Spathaspora passalidarum (strain NRRL Y-27907 / 11-Y1)</name>
    <dbReference type="NCBI Taxonomy" id="619300"/>
    <lineage>
        <taxon>Eukaryota</taxon>
        <taxon>Fungi</taxon>
        <taxon>Dikarya</taxon>
        <taxon>Ascomycota</taxon>
        <taxon>Saccharomycotina</taxon>
        <taxon>Pichiomycetes</taxon>
        <taxon>Debaryomycetaceae</taxon>
        <taxon>Spathaspora</taxon>
    </lineage>
</organism>
<protein>
    <recommendedName>
        <fullName evidence="4">RRM domain-containing protein</fullName>
    </recommendedName>
</protein>
<dbReference type="HOGENOM" id="CLU_1019408_0_0_1"/>
<feature type="compositionally biased region" description="Basic residues" evidence="3">
    <location>
        <begin position="23"/>
        <end position="34"/>
    </location>
</feature>
<evidence type="ECO:0000256" key="1">
    <source>
        <dbReference type="ARBA" id="ARBA00022884"/>
    </source>
</evidence>
<feature type="compositionally biased region" description="Basic residues" evidence="3">
    <location>
        <begin position="48"/>
        <end position="64"/>
    </location>
</feature>
<evidence type="ECO:0000313" key="6">
    <source>
        <dbReference type="Proteomes" id="UP000000709"/>
    </source>
</evidence>
<dbReference type="PROSITE" id="PS50102">
    <property type="entry name" value="RRM"/>
    <property type="match status" value="1"/>
</dbReference>
<dbReference type="Pfam" id="PF00076">
    <property type="entry name" value="RRM_1"/>
    <property type="match status" value="1"/>
</dbReference>
<feature type="compositionally biased region" description="Basic residues" evidence="3">
    <location>
        <begin position="177"/>
        <end position="192"/>
    </location>
</feature>